<evidence type="ECO:0000313" key="2">
    <source>
        <dbReference type="EMBL" id="PXF28845.1"/>
    </source>
</evidence>
<feature type="transmembrane region" description="Helical" evidence="1">
    <location>
        <begin position="50"/>
        <end position="70"/>
    </location>
</feature>
<organism evidence="2 3">
    <name type="scientific">Pokkaliibacter plantistimulans</name>
    <dbReference type="NCBI Taxonomy" id="1635171"/>
    <lineage>
        <taxon>Bacteria</taxon>
        <taxon>Pseudomonadati</taxon>
        <taxon>Pseudomonadota</taxon>
        <taxon>Gammaproteobacteria</taxon>
        <taxon>Oceanospirillales</taxon>
        <taxon>Balneatrichaceae</taxon>
        <taxon>Pokkaliibacter</taxon>
    </lineage>
</organism>
<sequence length="87" mass="10012">MLKKTEYSFLDKVAFVLGAGFSGFLYSFLLDKVFKIDISQKADYLSLDTVIALVVTIGSLIFSILLFIYIERKIVGCIRRFKNRNYL</sequence>
<feature type="transmembrane region" description="Helical" evidence="1">
    <location>
        <begin position="12"/>
        <end position="30"/>
    </location>
</feature>
<proteinExistence type="predicted"/>
<comment type="caution">
    <text evidence="2">The sequence shown here is derived from an EMBL/GenBank/DDBJ whole genome shotgun (WGS) entry which is preliminary data.</text>
</comment>
<gene>
    <name evidence="2" type="ORF">WH50_24065</name>
</gene>
<keyword evidence="3" id="KW-1185">Reference proteome</keyword>
<dbReference type="Proteomes" id="UP000248090">
    <property type="component" value="Unassembled WGS sequence"/>
</dbReference>
<name>A0ABX5LVV0_9GAMM</name>
<accession>A0ABX5LVV0</accession>
<evidence type="ECO:0000256" key="1">
    <source>
        <dbReference type="SAM" id="Phobius"/>
    </source>
</evidence>
<reference evidence="2 3" key="1">
    <citation type="submission" date="2015-03" db="EMBL/GenBank/DDBJ databases">
        <authorList>
            <person name="Krishnan R."/>
            <person name="Midha S."/>
            <person name="Patil P.B."/>
            <person name="Rameshkumar N."/>
        </authorList>
    </citation>
    <scope>NUCLEOTIDE SEQUENCE [LARGE SCALE GENOMIC DNA]</scope>
    <source>
        <strain evidence="2 3">L1E11</strain>
    </source>
</reference>
<keyword evidence="1" id="KW-0812">Transmembrane</keyword>
<protein>
    <submittedName>
        <fullName evidence="2">Uncharacterized protein</fullName>
    </submittedName>
</protein>
<evidence type="ECO:0000313" key="3">
    <source>
        <dbReference type="Proteomes" id="UP000248090"/>
    </source>
</evidence>
<keyword evidence="1" id="KW-1133">Transmembrane helix</keyword>
<dbReference type="EMBL" id="LAPT01000142">
    <property type="protein sequence ID" value="PXF28845.1"/>
    <property type="molecule type" value="Genomic_DNA"/>
</dbReference>
<keyword evidence="1" id="KW-0472">Membrane</keyword>